<organism evidence="2 3">
    <name type="scientific">Phytoactinopolyspora halophila</name>
    <dbReference type="NCBI Taxonomy" id="1981511"/>
    <lineage>
        <taxon>Bacteria</taxon>
        <taxon>Bacillati</taxon>
        <taxon>Actinomycetota</taxon>
        <taxon>Actinomycetes</taxon>
        <taxon>Jiangellales</taxon>
        <taxon>Jiangellaceae</taxon>
        <taxon>Phytoactinopolyspora</taxon>
    </lineage>
</organism>
<feature type="transmembrane region" description="Helical" evidence="1">
    <location>
        <begin position="977"/>
        <end position="1001"/>
    </location>
</feature>
<dbReference type="Proteomes" id="UP000250462">
    <property type="component" value="Unassembled WGS sequence"/>
</dbReference>
<evidence type="ECO:0000313" key="2">
    <source>
        <dbReference type="EMBL" id="RAW18076.1"/>
    </source>
</evidence>
<comment type="caution">
    <text evidence="2">The sequence shown here is derived from an EMBL/GenBank/DDBJ whole genome shotgun (WGS) entry which is preliminary data.</text>
</comment>
<dbReference type="OrthoDB" id="5194370at2"/>
<dbReference type="AlphaFoldDB" id="A0A329R1K5"/>
<evidence type="ECO:0008006" key="4">
    <source>
        <dbReference type="Google" id="ProtNLM"/>
    </source>
</evidence>
<keyword evidence="1" id="KW-1133">Transmembrane helix</keyword>
<dbReference type="EMBL" id="QMIG01000002">
    <property type="protein sequence ID" value="RAW18076.1"/>
    <property type="molecule type" value="Genomic_DNA"/>
</dbReference>
<name>A0A329R1K5_9ACTN</name>
<accession>A0A329R1K5</accession>
<sequence>MVRERLQSAEKALRDAVELGDEAILGLDIDPRALTDPEEIPEERIVRADVLAEMLRDDATAHGAGVRLTGARITGDMFFRYGTLKRPLRLSQCWIDDLLTLADLTAAGVELIRCRLPAIRTESVDITGSFTVRECRLGMAAITDTRVHRSMSLEDSRIVRPESPLRTRNLTVWGDLLLDRTRLYADDGQAWHAERLSVGGRLGLAGLRARGAITLAGAPSVDGRIDMAHAVIRNGTETALDARRLTAAGIDATAIRCSGTFDLRNATIAGTVALNEAVLACPDGYALRAGDISADRIELEKGARVWGGVSIPRTAIRDTLAIRGLSVRDTGGRALVATGASITNLVADDAWLDGQLVLDELAATYVGLTGSHVRWPDGDGSVNLKSAVIRRELDCRHMHNEGTLNVYGARVGTVLDLRGALLEQPGGRSLAASRVHVGGRLTLVDGFRARGEIDLAHADIGKSLAMDGTQVEGKLRLFRARVRSDVLLREARVSGSGVVIDAIGLHVDGRITARNMVCLGAVRMTGAITDSLALTGARFVNPQANALIASRIQVGGDVIAGDDPYSSNAGSFSAEGRVILHDASIGGDLILDGAVLTTPHHFALECTGVEVGGKISLQHAEIRGTAGLDQAQVRRRIVVRDARFIGDGVESADGPVVLSAMQTTSNDLLIKSGFFGGAIRLSGSAFVSGVSITETSIQAGDHAALLAADITCGVFRLSNVTTEGVIVLARSRIDGDLECLGMSAGGRNRPVIIAREAHVARRISLDGVEIVEQRERGRVMDIDLSAVRAGSVELPQGKCAVDLRNAEIRTLVLDPSDTTTVLLSGLTFDDPGGADVETALAWLRRDPEGYQHQAYEQLAAHYRRIGDDAAARTVLLARQRHRRDLLKRSSLGHVMMKTWGYLQDVMVGYGYRPGLAAMWFAGLLAFGTFYFNGRDLDPVEVEVHPTFHPLGYTIDLLVPVIKLGQAMAWDPQGLDLFVSYSLIFMGAVLVTTIGAAVTRVLGRR</sequence>
<proteinExistence type="predicted"/>
<evidence type="ECO:0000256" key="1">
    <source>
        <dbReference type="SAM" id="Phobius"/>
    </source>
</evidence>
<keyword evidence="1" id="KW-0472">Membrane</keyword>
<evidence type="ECO:0000313" key="3">
    <source>
        <dbReference type="Proteomes" id="UP000250462"/>
    </source>
</evidence>
<dbReference type="RefSeq" id="WP_112257032.1">
    <property type="nucleotide sequence ID" value="NZ_QMIG01000002.1"/>
</dbReference>
<gene>
    <name evidence="2" type="ORF">DPM12_04405</name>
</gene>
<protein>
    <recommendedName>
        <fullName evidence="4">Membrane-associated oxidoreductase</fullName>
    </recommendedName>
</protein>
<reference evidence="2 3" key="1">
    <citation type="submission" date="2018-06" db="EMBL/GenBank/DDBJ databases">
        <title>Phytoactinopolyspora halophila sp. nov., a novel halophilic actinomycete isolated from a saline soil in China.</title>
        <authorList>
            <person name="Tang S.-K."/>
        </authorList>
    </citation>
    <scope>NUCLEOTIDE SEQUENCE [LARGE SCALE GENOMIC DNA]</scope>
    <source>
        <strain evidence="2 3">YIM 96934</strain>
    </source>
</reference>
<keyword evidence="1" id="KW-0812">Transmembrane</keyword>
<keyword evidence="3" id="KW-1185">Reference proteome</keyword>